<reference evidence="7 8" key="1">
    <citation type="journal article" date="2019" name="PLoS Biol.">
        <title>Sex chromosomes control vertical transmission of feminizing Wolbachia symbionts in an isopod.</title>
        <authorList>
            <person name="Becking T."/>
            <person name="Chebbi M.A."/>
            <person name="Giraud I."/>
            <person name="Moumen B."/>
            <person name="Laverre T."/>
            <person name="Caubet Y."/>
            <person name="Peccoud J."/>
            <person name="Gilbert C."/>
            <person name="Cordaux R."/>
        </authorList>
    </citation>
    <scope>NUCLEOTIDE SEQUENCE [LARGE SCALE GENOMIC DNA]</scope>
    <source>
        <strain evidence="7">ANa2</strain>
        <tissue evidence="7">Whole body excluding digestive tract and cuticle</tissue>
    </source>
</reference>
<dbReference type="PANTHER" id="PTHR11412">
    <property type="entry name" value="MACROGLOBULIN / COMPLEMENT"/>
    <property type="match status" value="1"/>
</dbReference>
<evidence type="ECO:0000256" key="1">
    <source>
        <dbReference type="ARBA" id="ARBA00022729"/>
    </source>
</evidence>
<dbReference type="InterPro" id="IPR041555">
    <property type="entry name" value="MG3"/>
</dbReference>
<evidence type="ECO:0000259" key="6">
    <source>
        <dbReference type="SMART" id="SM01361"/>
    </source>
</evidence>
<keyword evidence="1" id="KW-0732">Signal</keyword>
<dbReference type="SUPFAM" id="SSF48239">
    <property type="entry name" value="Terpenoid cyclases/Protein prenyltransferases"/>
    <property type="match status" value="1"/>
</dbReference>
<dbReference type="SMART" id="SM01361">
    <property type="entry name" value="A2M_recep"/>
    <property type="match status" value="1"/>
</dbReference>
<sequence length="1510" mass="167707">TYSVVAPRVLRPNRDFTVVVSTHGTKELVRATVEVGGRQDAGGVILNRQVAELESDSTQTLKFEIGELGSGEYNLTVTGYGGLSFYNTTRLNYEGKSYSVFIETDRGTYKPGDVIKFRAIVVNPLLKPSVTGAIDVYITVSVFSGEIPLSEEPVLGQWNITVDVLGQKTVASVLVAEYVLPKFEVEVDLPKYATFDDREIVATVKARYTYGQPVKGEVTIQVSPTYKYAYLQAPYDKPVSVVKMMKGKTDIVFNMFTDLRLKEDYIRELQFTAYVKEELTDRVQNATSTITVFKYPYSMEFIRTSDSFKPGLKYTAFLKLSYHDDTPVRSGEVTIRHAFSRDQSKFVESIHRVPSNGIVPLTFFPPLDENVLNLALEAQYGNLTQWLADITRAQSPSNSFLQATLLTENPKVGEEVEVELNATQPMLHFVYEILGRGDVIYAQTLQAHKGTTHVFRFVATPSMAPRARLVVYYVREDGEIVADSLHFALEGAIQNEDGILQELESYDPGRIDAPSPWHYLQNRRKRSLFSYHGTTTTSDVFKNAGIVVLTNGIVYDFNPYAYYRILHDGPDLRHMESKVAPTSVSAAPHMGTIQTRTRFLETWLFSIADSGRFVLFYTFDLNNGIVDDDSNPHIPDFEDEYKYLSFYYLSVSGAIPVGYGPIDGSRLEPERMPAAVNGPFGRAFAPLDSSTLKPDLGPGVVYNSPTRPPLAGPYAFSFLPPPPDDKPRIYLNKALPKPWIFRDAATRFNGVVSIREKAPDSITSYILSAFAIDDFYGLGVSNTPAKVTIFRPFFVSVHLPSSVIRGEAAAVEIVVFNYGKTNVTANVTLFNPGPGDFLFPDFANEIDQGSPASFHSKTVNVPAEDGAPLSFMVVPQKLGYIDIRVSANSPTAVDVVSKKLLVKPEGSKLTVNRALLVDLRSEQSFSETVNITTPRNIVDGSLDISVSVMGDILGGAVNDLDSLIQLPTGCGEQNMAKMVPNIVLVEIRINLASAYLERARRNLELGYQRQLTFRHENGSFSAFGKRDDSGSTWLTAFVIQSFMMAKRHIDIEDSVISKATEWLREMQEKDGSFREKGEVVNDDIQGGATEGVPLTAFVTIALIQMQNLGVQGVRNTINRALEYLVGQLEVMDDPYSLAISTYALQLANNPYKDTAFFKLEAKAVVEDDKKWWERSPLHKTIETNVNSKPLDIETTSYALLTYSIRGLVRDALPILKWLTAQRNQNGGFQSTQDTSIGMQALASMAKLMSNANPRLEVQIISGSRGEKVSVNNVNAMMLQKKEITNDTESVMIKARGSGFAIVQVTYSFNVYVTGPGPSFSLDPQLDPDTDSNKLKLTTCTGYTNGNSSNMAVLDVSLPSGYVIDNDLIPSLYNYDRVKRVEKKENGAGVLLYFDSLTPQEVCPSISAYRVSKVAFQKRAPVRVYDYYDTSRQARQFYEPAPATLCDICDLDECDPTRCEKQIVELNRQLQDPADFYYPGIVEEQSGCGRITPLVSLLFIIIGGIISKSLL</sequence>
<proteinExistence type="predicted"/>
<evidence type="ECO:0000256" key="2">
    <source>
        <dbReference type="ARBA" id="ARBA00022966"/>
    </source>
</evidence>
<dbReference type="InterPro" id="IPR036595">
    <property type="entry name" value="A-macroglobulin_rcpt-bd_sf"/>
</dbReference>
<dbReference type="PANTHER" id="PTHR11412:SF136">
    <property type="entry name" value="CD109 ANTIGEN"/>
    <property type="match status" value="1"/>
</dbReference>
<dbReference type="SMART" id="SM01360">
    <property type="entry name" value="A2M"/>
    <property type="match status" value="1"/>
</dbReference>
<dbReference type="InterPro" id="IPR011625">
    <property type="entry name" value="A2M_N_BRD"/>
</dbReference>
<evidence type="ECO:0000313" key="8">
    <source>
        <dbReference type="Proteomes" id="UP000326759"/>
    </source>
</evidence>
<dbReference type="InterPro" id="IPR001599">
    <property type="entry name" value="Macroglobln_a2"/>
</dbReference>
<dbReference type="Gene3D" id="2.60.40.690">
    <property type="entry name" value="Alpha-macroglobulin, receptor-binding domain"/>
    <property type="match status" value="1"/>
</dbReference>
<feature type="domain" description="Alpha-macroglobulin receptor-binding" evidence="6">
    <location>
        <begin position="1348"/>
        <end position="1437"/>
    </location>
</feature>
<dbReference type="Gene3D" id="2.60.40.2950">
    <property type="match status" value="1"/>
</dbReference>
<dbReference type="PROSITE" id="PS00477">
    <property type="entry name" value="ALPHA_2_MACROGLOBULIN"/>
    <property type="match status" value="1"/>
</dbReference>
<dbReference type="Gene3D" id="2.60.40.1940">
    <property type="match status" value="1"/>
</dbReference>
<keyword evidence="3" id="KW-1015">Disulfide bond</keyword>
<gene>
    <name evidence="7" type="ORF">Anas_06859</name>
</gene>
<dbReference type="InterPro" id="IPR019742">
    <property type="entry name" value="MacrogloblnA2_CS"/>
</dbReference>
<dbReference type="Pfam" id="PF07677">
    <property type="entry name" value="A2M_recep"/>
    <property type="match status" value="1"/>
</dbReference>
<dbReference type="InterPro" id="IPR011626">
    <property type="entry name" value="Alpha-macroglobulin_TED"/>
</dbReference>
<feature type="non-terminal residue" evidence="7">
    <location>
        <position position="1"/>
    </location>
</feature>
<dbReference type="Gene3D" id="2.60.120.1540">
    <property type="match status" value="1"/>
</dbReference>
<protein>
    <submittedName>
        <fullName evidence="7">Antigen</fullName>
    </submittedName>
</protein>
<evidence type="ECO:0000313" key="7">
    <source>
        <dbReference type="EMBL" id="KAB7494034.1"/>
    </source>
</evidence>
<dbReference type="SMART" id="SM01419">
    <property type="entry name" value="Thiol-ester_cl"/>
    <property type="match status" value="1"/>
</dbReference>
<keyword evidence="2" id="KW-0882">Thioester bond</keyword>
<feature type="domain" description="Alpha-2-macroglobulin" evidence="5">
    <location>
        <begin position="738"/>
        <end position="829"/>
    </location>
</feature>
<dbReference type="EMBL" id="SEYY01024570">
    <property type="protein sequence ID" value="KAB7494034.1"/>
    <property type="molecule type" value="Genomic_DNA"/>
</dbReference>
<dbReference type="Gene3D" id="2.20.130.20">
    <property type="match status" value="1"/>
</dbReference>
<dbReference type="Gene3D" id="1.50.10.20">
    <property type="match status" value="1"/>
</dbReference>
<dbReference type="SMART" id="SM01359">
    <property type="entry name" value="A2M_N_2"/>
    <property type="match status" value="1"/>
</dbReference>
<dbReference type="Pfam" id="PF17791">
    <property type="entry name" value="MG3"/>
    <property type="match status" value="1"/>
</dbReference>
<keyword evidence="8" id="KW-1185">Reference proteome</keyword>
<dbReference type="GO" id="GO:0004866">
    <property type="term" value="F:endopeptidase inhibitor activity"/>
    <property type="evidence" value="ECO:0007669"/>
    <property type="project" value="InterPro"/>
</dbReference>
<dbReference type="Gene3D" id="2.60.40.1930">
    <property type="match status" value="2"/>
</dbReference>
<evidence type="ECO:0000256" key="3">
    <source>
        <dbReference type="ARBA" id="ARBA00023157"/>
    </source>
</evidence>
<comment type="caution">
    <text evidence="7">The sequence shown here is derived from an EMBL/GenBank/DDBJ whole genome shotgun (WGS) entry which is preliminary data.</text>
</comment>
<accession>A0A5N5SJ02</accession>
<dbReference type="Proteomes" id="UP000326759">
    <property type="component" value="Unassembled WGS sequence"/>
</dbReference>
<dbReference type="InterPro" id="IPR008930">
    <property type="entry name" value="Terpenoid_cyclase/PrenylTrfase"/>
</dbReference>
<name>A0A5N5SJ02_9CRUS</name>
<organism evidence="7 8">
    <name type="scientific">Armadillidium nasatum</name>
    <dbReference type="NCBI Taxonomy" id="96803"/>
    <lineage>
        <taxon>Eukaryota</taxon>
        <taxon>Metazoa</taxon>
        <taxon>Ecdysozoa</taxon>
        <taxon>Arthropoda</taxon>
        <taxon>Crustacea</taxon>
        <taxon>Multicrustacea</taxon>
        <taxon>Malacostraca</taxon>
        <taxon>Eumalacostraca</taxon>
        <taxon>Peracarida</taxon>
        <taxon>Isopoda</taxon>
        <taxon>Oniscidea</taxon>
        <taxon>Crinocheta</taxon>
        <taxon>Armadillidiidae</taxon>
        <taxon>Armadillidium</taxon>
    </lineage>
</organism>
<dbReference type="InterPro" id="IPR050473">
    <property type="entry name" value="A2M/Complement_sys"/>
</dbReference>
<dbReference type="InterPro" id="IPR009048">
    <property type="entry name" value="A-macroglobulin_rcpt-bd"/>
</dbReference>
<dbReference type="Pfam" id="PF00207">
    <property type="entry name" value="A2M"/>
    <property type="match status" value="1"/>
</dbReference>
<dbReference type="Gene3D" id="2.60.40.10">
    <property type="entry name" value="Immunoglobulins"/>
    <property type="match status" value="2"/>
</dbReference>
<evidence type="ECO:0000259" key="4">
    <source>
        <dbReference type="SMART" id="SM01359"/>
    </source>
</evidence>
<dbReference type="SUPFAM" id="SSF49410">
    <property type="entry name" value="Alpha-macroglobulin receptor domain"/>
    <property type="match status" value="1"/>
</dbReference>
<evidence type="ECO:0000259" key="5">
    <source>
        <dbReference type="SMART" id="SM01360"/>
    </source>
</evidence>
<dbReference type="Pfam" id="PF07703">
    <property type="entry name" value="A2M_BRD"/>
    <property type="match status" value="1"/>
</dbReference>
<feature type="domain" description="Alpha-2-macroglobulin bait region" evidence="4">
    <location>
        <begin position="401"/>
        <end position="520"/>
    </location>
</feature>
<dbReference type="OrthoDB" id="9998011at2759"/>
<dbReference type="InterPro" id="IPR047565">
    <property type="entry name" value="Alpha-macroglob_thiol-ester_cl"/>
</dbReference>
<dbReference type="InterPro" id="IPR013783">
    <property type="entry name" value="Ig-like_fold"/>
</dbReference>
<dbReference type="GO" id="GO:0005615">
    <property type="term" value="C:extracellular space"/>
    <property type="evidence" value="ECO:0007669"/>
    <property type="project" value="InterPro"/>
</dbReference>
<dbReference type="Pfam" id="PF07678">
    <property type="entry name" value="TED_complement"/>
    <property type="match status" value="1"/>
</dbReference>